<organism evidence="4 5">
    <name type="scientific">Candidatus Thiodiazotropha endolucinida</name>
    <dbReference type="NCBI Taxonomy" id="1655433"/>
    <lineage>
        <taxon>Bacteria</taxon>
        <taxon>Pseudomonadati</taxon>
        <taxon>Pseudomonadota</taxon>
        <taxon>Gammaproteobacteria</taxon>
        <taxon>Chromatiales</taxon>
        <taxon>Sedimenticolaceae</taxon>
        <taxon>Candidatus Thiodiazotropha</taxon>
    </lineage>
</organism>
<gene>
    <name evidence="4" type="ORF">CODIS_08210</name>
</gene>
<feature type="transmembrane region" description="Helical" evidence="2">
    <location>
        <begin position="20"/>
        <end position="40"/>
    </location>
</feature>
<reference evidence="4 5" key="1">
    <citation type="submission" date="2016-06" db="EMBL/GenBank/DDBJ databases">
        <title>Genome sequence of endosymbiont of Candidatus Endolucinida thiodiazotropha.</title>
        <authorList>
            <person name="Poehlein A."/>
            <person name="Koenig S."/>
            <person name="Heiden S.E."/>
            <person name="Thuermer A."/>
            <person name="Voget S."/>
            <person name="Daniel R."/>
            <person name="Markert S."/>
            <person name="Gros O."/>
            <person name="Schweder T."/>
        </authorList>
    </citation>
    <scope>NUCLEOTIDE SEQUENCE [LARGE SCALE GENOMIC DNA]</scope>
    <source>
        <strain evidence="4 5">COS</strain>
    </source>
</reference>
<proteinExistence type="predicted"/>
<feature type="domain" description="Tyrosine-protein kinase G-rich" evidence="3">
    <location>
        <begin position="373"/>
        <end position="453"/>
    </location>
</feature>
<keyword evidence="2" id="KW-1133">Transmembrane helix</keyword>
<evidence type="ECO:0000313" key="5">
    <source>
        <dbReference type="Proteomes" id="UP000094769"/>
    </source>
</evidence>
<dbReference type="AlphaFoldDB" id="A0A7Z0VP81"/>
<keyword evidence="4" id="KW-0808">Transferase</keyword>
<dbReference type="Proteomes" id="UP000094769">
    <property type="component" value="Unassembled WGS sequence"/>
</dbReference>
<dbReference type="RefSeq" id="WP_069121563.1">
    <property type="nucleotide sequence ID" value="NZ_MARB01000004.1"/>
</dbReference>
<comment type="caution">
    <text evidence="4">The sequence shown here is derived from an EMBL/GenBank/DDBJ whole genome shotgun (WGS) entry which is preliminary data.</text>
</comment>
<evidence type="ECO:0000256" key="1">
    <source>
        <dbReference type="SAM" id="Coils"/>
    </source>
</evidence>
<keyword evidence="1" id="KW-0175">Coiled coil</keyword>
<feature type="transmembrane region" description="Helical" evidence="2">
    <location>
        <begin position="498"/>
        <end position="519"/>
    </location>
</feature>
<feature type="coiled-coil region" evidence="1">
    <location>
        <begin position="176"/>
        <end position="253"/>
    </location>
</feature>
<keyword evidence="2" id="KW-0812">Transmembrane</keyword>
<keyword evidence="2" id="KW-0472">Membrane</keyword>
<dbReference type="PANTHER" id="PTHR32309:SF13">
    <property type="entry name" value="FERRIC ENTEROBACTIN TRANSPORT PROTEIN FEPE"/>
    <property type="match status" value="1"/>
</dbReference>
<dbReference type="EMBL" id="MARB01000004">
    <property type="protein sequence ID" value="ODJ88729.1"/>
    <property type="molecule type" value="Genomic_DNA"/>
</dbReference>
<dbReference type="OrthoDB" id="9795292at2"/>
<dbReference type="InterPro" id="IPR050445">
    <property type="entry name" value="Bact_polysacc_biosynth/exp"/>
</dbReference>
<name>A0A7Z0VP81_9GAMM</name>
<dbReference type="GO" id="GO:0005886">
    <property type="term" value="C:plasma membrane"/>
    <property type="evidence" value="ECO:0007669"/>
    <property type="project" value="TreeGrafter"/>
</dbReference>
<evidence type="ECO:0000313" key="4">
    <source>
        <dbReference type="EMBL" id="ODJ88729.1"/>
    </source>
</evidence>
<evidence type="ECO:0000259" key="3">
    <source>
        <dbReference type="Pfam" id="PF13807"/>
    </source>
</evidence>
<dbReference type="Pfam" id="PF13807">
    <property type="entry name" value="GNVR"/>
    <property type="match status" value="1"/>
</dbReference>
<accession>A0A7Z0VP81</accession>
<feature type="coiled-coil region" evidence="1">
    <location>
        <begin position="331"/>
        <end position="407"/>
    </location>
</feature>
<dbReference type="PANTHER" id="PTHR32309">
    <property type="entry name" value="TYROSINE-PROTEIN KINASE"/>
    <property type="match status" value="1"/>
</dbReference>
<dbReference type="NCBIfam" id="TIGR03007">
    <property type="entry name" value="pepcterm_ChnLen"/>
    <property type="match status" value="1"/>
</dbReference>
<keyword evidence="5" id="KW-1185">Reference proteome</keyword>
<keyword evidence="4" id="KW-0418">Kinase</keyword>
<dbReference type="InterPro" id="IPR032807">
    <property type="entry name" value="GNVR"/>
</dbReference>
<dbReference type="GO" id="GO:0004713">
    <property type="term" value="F:protein tyrosine kinase activity"/>
    <property type="evidence" value="ECO:0007669"/>
    <property type="project" value="TreeGrafter"/>
</dbReference>
<feature type="transmembrane region" description="Helical" evidence="2">
    <location>
        <begin position="433"/>
        <end position="455"/>
    </location>
</feature>
<sequence length="541" mass="61979">MNDIILQIKNYIRSAWRFRWPAVAVAWAVALIGWAAIFILPDKYESEAKVYVDTESVLRPLLEGLAVQNDMNQRLHLMTRTLLSHENLQKLILQTDLDHLATNHEEREQLIGWLRKTIVIDVDRRRIPGTRETENFYTIRYVYSDRFMAQKVVQVLLDIFVESALGDTRIESDAAQKFLQQQIREYETRLVEAENRLTEFKRKNVDTLPREGAGIFQRLEEARTGLEDIQLQLKEARIRRDELKRQYTTTLAEEEQRGASLGVSANADSPTAQRLLAMQTRLDELLLRYTEEHPDVQELKETIEDLKQQAAAAPPVASSALSAPSSVSTALEQLKLSYRESEVELRTIRLRHDEYQARVNELKKKLDTLPKVEAELTRLNRDYSINKENYQELVQRLESARMSEQADEAGDNLKFRIVEPPKVPILPVGPKRLLLSALVLLGALGVGGGLAFLLSTIKPVYFDMRTLRAELEFPVLGQVTRLMTDDVRMKRRLEIGGFVSVVILLFLLFVGIVLIHVMGMREDIIMLVKQSGLLSLLRNGT</sequence>
<dbReference type="InterPro" id="IPR014345">
    <property type="entry name" value="XrtA_polysacc_chain"/>
</dbReference>
<protein>
    <submittedName>
        <fullName evidence="4">Tyrosine kinase</fullName>
    </submittedName>
</protein>
<evidence type="ECO:0000256" key="2">
    <source>
        <dbReference type="SAM" id="Phobius"/>
    </source>
</evidence>